<accession>A0A6G1H2Z3</accession>
<proteinExistence type="predicted"/>
<feature type="region of interest" description="Disordered" evidence="1">
    <location>
        <begin position="1"/>
        <end position="21"/>
    </location>
</feature>
<dbReference type="EMBL" id="ML977152">
    <property type="protein sequence ID" value="KAF1987427.1"/>
    <property type="molecule type" value="Genomic_DNA"/>
</dbReference>
<feature type="non-terminal residue" evidence="2">
    <location>
        <position position="108"/>
    </location>
</feature>
<evidence type="ECO:0000256" key="1">
    <source>
        <dbReference type="SAM" id="MobiDB-lite"/>
    </source>
</evidence>
<dbReference type="AlphaFoldDB" id="A0A6G1H2Z3"/>
<organism evidence="2 3">
    <name type="scientific">Aulographum hederae CBS 113979</name>
    <dbReference type="NCBI Taxonomy" id="1176131"/>
    <lineage>
        <taxon>Eukaryota</taxon>
        <taxon>Fungi</taxon>
        <taxon>Dikarya</taxon>
        <taxon>Ascomycota</taxon>
        <taxon>Pezizomycotina</taxon>
        <taxon>Dothideomycetes</taxon>
        <taxon>Pleosporomycetidae</taxon>
        <taxon>Aulographales</taxon>
        <taxon>Aulographaceae</taxon>
    </lineage>
</organism>
<evidence type="ECO:0000313" key="3">
    <source>
        <dbReference type="Proteomes" id="UP000800041"/>
    </source>
</evidence>
<name>A0A6G1H2Z3_9PEZI</name>
<reference evidence="2" key="1">
    <citation type="journal article" date="2020" name="Stud. Mycol.">
        <title>101 Dothideomycetes genomes: a test case for predicting lifestyles and emergence of pathogens.</title>
        <authorList>
            <person name="Haridas S."/>
            <person name="Albert R."/>
            <person name="Binder M."/>
            <person name="Bloem J."/>
            <person name="Labutti K."/>
            <person name="Salamov A."/>
            <person name="Andreopoulos B."/>
            <person name="Baker S."/>
            <person name="Barry K."/>
            <person name="Bills G."/>
            <person name="Bluhm B."/>
            <person name="Cannon C."/>
            <person name="Castanera R."/>
            <person name="Culley D."/>
            <person name="Daum C."/>
            <person name="Ezra D."/>
            <person name="Gonzalez J."/>
            <person name="Henrissat B."/>
            <person name="Kuo A."/>
            <person name="Liang C."/>
            <person name="Lipzen A."/>
            <person name="Lutzoni F."/>
            <person name="Magnuson J."/>
            <person name="Mondo S."/>
            <person name="Nolan M."/>
            <person name="Ohm R."/>
            <person name="Pangilinan J."/>
            <person name="Park H.-J."/>
            <person name="Ramirez L."/>
            <person name="Alfaro M."/>
            <person name="Sun H."/>
            <person name="Tritt A."/>
            <person name="Yoshinaga Y."/>
            <person name="Zwiers L.-H."/>
            <person name="Turgeon B."/>
            <person name="Goodwin S."/>
            <person name="Spatafora J."/>
            <person name="Crous P."/>
            <person name="Grigoriev I."/>
        </authorList>
    </citation>
    <scope>NUCLEOTIDE SEQUENCE</scope>
    <source>
        <strain evidence="2">CBS 113979</strain>
    </source>
</reference>
<keyword evidence="3" id="KW-1185">Reference proteome</keyword>
<sequence>MMNLPPQKPQSRAPRPDAARHRTKLQIKHFASIASRLGFALAVVSVPTLLLCREACLSCHPWPPGSSILVSPLPGRRTRKTLNITPHLHLRNVVVVVLLTVRISAMPL</sequence>
<protein>
    <submittedName>
        <fullName evidence="2">Uncharacterized protein</fullName>
    </submittedName>
</protein>
<gene>
    <name evidence="2" type="ORF">K402DRAFT_392696</name>
</gene>
<evidence type="ECO:0000313" key="2">
    <source>
        <dbReference type="EMBL" id="KAF1987427.1"/>
    </source>
</evidence>
<dbReference type="Proteomes" id="UP000800041">
    <property type="component" value="Unassembled WGS sequence"/>
</dbReference>